<accession>A0A6B9V837</accession>
<sequence length="76" mass="8687">MFMFGMHFPILAMKSPVVSSRKAFLILLTKLRIMLTGAEDIMLKIGSKIFLFLHFHMHQQVVIKTCVSNFGNLGPY</sequence>
<gene>
    <name evidence="1" type="ORF">DS421_19g650460</name>
</gene>
<protein>
    <submittedName>
        <fullName evidence="1">Uncharacterized protein</fullName>
    </submittedName>
</protein>
<proteinExistence type="predicted"/>
<evidence type="ECO:0000313" key="1">
    <source>
        <dbReference type="EMBL" id="QHN77185.1"/>
    </source>
</evidence>
<dbReference type="EMBL" id="CP031001">
    <property type="protein sequence ID" value="QHN77185.1"/>
    <property type="molecule type" value="Genomic_DNA"/>
</dbReference>
<dbReference type="Proteomes" id="UP000464620">
    <property type="component" value="Chromosome B09"/>
</dbReference>
<reference evidence="1 2" key="1">
    <citation type="submission" date="2020-01" db="EMBL/GenBank/DDBJ databases">
        <title>Genome sequence of Arachis hypogaea, cultivar Shitouqi.</title>
        <authorList>
            <person name="Zhuang W."/>
            <person name="Chen H."/>
            <person name="Varshney R."/>
            <person name="Wang D."/>
            <person name="Ming R."/>
        </authorList>
    </citation>
    <scope>NUCLEOTIDE SEQUENCE [LARGE SCALE GENOMIC DNA]</scope>
    <source>
        <tissue evidence="1">Young leaf</tissue>
    </source>
</reference>
<evidence type="ECO:0000313" key="2">
    <source>
        <dbReference type="Proteomes" id="UP000464620"/>
    </source>
</evidence>
<dbReference type="AlphaFoldDB" id="A0A6B9V837"/>
<name>A0A6B9V837_ARAHY</name>
<organism evidence="1 2">
    <name type="scientific">Arachis hypogaea</name>
    <name type="common">Peanut</name>
    <dbReference type="NCBI Taxonomy" id="3818"/>
    <lineage>
        <taxon>Eukaryota</taxon>
        <taxon>Viridiplantae</taxon>
        <taxon>Streptophyta</taxon>
        <taxon>Embryophyta</taxon>
        <taxon>Tracheophyta</taxon>
        <taxon>Spermatophyta</taxon>
        <taxon>Magnoliopsida</taxon>
        <taxon>eudicotyledons</taxon>
        <taxon>Gunneridae</taxon>
        <taxon>Pentapetalae</taxon>
        <taxon>rosids</taxon>
        <taxon>fabids</taxon>
        <taxon>Fabales</taxon>
        <taxon>Fabaceae</taxon>
        <taxon>Papilionoideae</taxon>
        <taxon>50 kb inversion clade</taxon>
        <taxon>dalbergioids sensu lato</taxon>
        <taxon>Dalbergieae</taxon>
        <taxon>Pterocarpus clade</taxon>
        <taxon>Arachis</taxon>
    </lineage>
</organism>